<evidence type="ECO:0000256" key="2">
    <source>
        <dbReference type="SAM" id="SignalP"/>
    </source>
</evidence>
<feature type="chain" id="PRO_5047236058" evidence="2">
    <location>
        <begin position="25"/>
        <end position="312"/>
    </location>
</feature>
<evidence type="ECO:0000313" key="4">
    <source>
        <dbReference type="Proteomes" id="UP001379533"/>
    </source>
</evidence>
<keyword evidence="2" id="KW-0732">Signal</keyword>
<name>A0ABZ2KG59_9BACT</name>
<accession>A0ABZ2KG59</accession>
<organism evidence="3 4">
    <name type="scientific">Pendulispora brunnea</name>
    <dbReference type="NCBI Taxonomy" id="2905690"/>
    <lineage>
        <taxon>Bacteria</taxon>
        <taxon>Pseudomonadati</taxon>
        <taxon>Myxococcota</taxon>
        <taxon>Myxococcia</taxon>
        <taxon>Myxococcales</taxon>
        <taxon>Sorangiineae</taxon>
        <taxon>Pendulisporaceae</taxon>
        <taxon>Pendulispora</taxon>
    </lineage>
</organism>
<sequence length="312" mass="34459">MSATTLFRGSIAAVLFLSAAAAQAQTTTPPPRTAGGTATQASASTGSTTLVKDSFASGPTRDTKDGTAATVQAGGLFSTGNARSLAVTASGTYRYRQDNHQFSSAAAINYGRAAANKDAPIETTVSNLQGLIRYDYFFADKWALFVQAAGRRDKFQGLDLRANIDPGVAYYVLDDKKHRLWFELGYDFQHDIRRDFNVEQARRTYDTTPPADRTETMEAATHKTADRHSSRLFFGYDNQLNAYINFTTGLEYLQPFDPTKAWRITWNNALKSTITDKFSAATTFTLRYDHDPLPNVKDTDAITSVAIIYNFR</sequence>
<dbReference type="EMBL" id="CP089982">
    <property type="protein sequence ID" value="WXA97054.1"/>
    <property type="molecule type" value="Genomic_DNA"/>
</dbReference>
<evidence type="ECO:0000313" key="3">
    <source>
        <dbReference type="EMBL" id="WXA97054.1"/>
    </source>
</evidence>
<dbReference type="RefSeq" id="WP_394847669.1">
    <property type="nucleotide sequence ID" value="NZ_CP089982.1"/>
</dbReference>
<protein>
    <submittedName>
        <fullName evidence="3">DUF481 domain-containing protein</fullName>
    </submittedName>
</protein>
<gene>
    <name evidence="3" type="ORF">LZC95_09425</name>
</gene>
<reference evidence="3 4" key="1">
    <citation type="submission" date="2021-12" db="EMBL/GenBank/DDBJ databases">
        <title>Discovery of the Pendulisporaceae a myxobacterial family with distinct sporulation behavior and unique specialized metabolism.</title>
        <authorList>
            <person name="Garcia R."/>
            <person name="Popoff A."/>
            <person name="Bader C.D."/>
            <person name="Loehr J."/>
            <person name="Walesch S."/>
            <person name="Walt C."/>
            <person name="Boldt J."/>
            <person name="Bunk B."/>
            <person name="Haeckl F.J.F.P.J."/>
            <person name="Gunesch A.P."/>
            <person name="Birkelbach J."/>
            <person name="Nuebel U."/>
            <person name="Pietschmann T."/>
            <person name="Bach T."/>
            <person name="Mueller R."/>
        </authorList>
    </citation>
    <scope>NUCLEOTIDE SEQUENCE [LARGE SCALE GENOMIC DNA]</scope>
    <source>
        <strain evidence="3 4">MSr12523</strain>
    </source>
</reference>
<feature type="compositionally biased region" description="Low complexity" evidence="1">
    <location>
        <begin position="26"/>
        <end position="49"/>
    </location>
</feature>
<feature type="region of interest" description="Disordered" evidence="1">
    <location>
        <begin position="26"/>
        <end position="65"/>
    </location>
</feature>
<dbReference type="Pfam" id="PF04338">
    <property type="entry name" value="DUF481"/>
    <property type="match status" value="1"/>
</dbReference>
<proteinExistence type="predicted"/>
<dbReference type="Proteomes" id="UP001379533">
    <property type="component" value="Chromosome"/>
</dbReference>
<evidence type="ECO:0000256" key="1">
    <source>
        <dbReference type="SAM" id="MobiDB-lite"/>
    </source>
</evidence>
<feature type="signal peptide" evidence="2">
    <location>
        <begin position="1"/>
        <end position="24"/>
    </location>
</feature>
<keyword evidence="4" id="KW-1185">Reference proteome</keyword>
<dbReference type="InterPro" id="IPR007433">
    <property type="entry name" value="DUF481"/>
</dbReference>